<feature type="region of interest" description="Disordered" evidence="1">
    <location>
        <begin position="1"/>
        <end position="28"/>
    </location>
</feature>
<name>A0A940WYL3_9BACI</name>
<reference evidence="2" key="1">
    <citation type="submission" date="2021-03" db="EMBL/GenBank/DDBJ databases">
        <title>Bacillus suaedae sp. nov., isolated from Suaeda aralocaspica.</title>
        <authorList>
            <person name="Lei R.F.R."/>
        </authorList>
    </citation>
    <scope>NUCLEOTIDE SEQUENCE</scope>
    <source>
        <strain evidence="2">YZJH907-2</strain>
    </source>
</reference>
<dbReference type="Proteomes" id="UP000678228">
    <property type="component" value="Unassembled WGS sequence"/>
</dbReference>
<feature type="compositionally biased region" description="Basic and acidic residues" evidence="1">
    <location>
        <begin position="1"/>
        <end position="20"/>
    </location>
</feature>
<dbReference type="RefSeq" id="WP_210599004.1">
    <property type="nucleotide sequence ID" value="NZ_JAGKSQ010000010.1"/>
</dbReference>
<comment type="caution">
    <text evidence="2">The sequence shown here is derived from an EMBL/GenBank/DDBJ whole genome shotgun (WGS) entry which is preliminary data.</text>
</comment>
<sequence length="115" mass="13552">MNHSKESNLDLKSIKKDLKKSDKKSRKARAKRKMFVNNYFDDNKYLIWIDSYPNSEDILSEATKSYIDGNYISTVMLSQALIEKMIRKELDVDLKRLDYRSLLRKAKEIGLIQSD</sequence>
<proteinExistence type="predicted"/>
<dbReference type="EMBL" id="JAGKSQ010000010">
    <property type="protein sequence ID" value="MBP3953148.1"/>
    <property type="molecule type" value="Genomic_DNA"/>
</dbReference>
<evidence type="ECO:0000256" key="1">
    <source>
        <dbReference type="SAM" id="MobiDB-lite"/>
    </source>
</evidence>
<accession>A0A940WYL3</accession>
<protein>
    <submittedName>
        <fullName evidence="2">Uncharacterized protein</fullName>
    </submittedName>
</protein>
<dbReference type="AlphaFoldDB" id="A0A940WYL3"/>
<organism evidence="2 3">
    <name type="scientific">Halalkalibacter suaedae</name>
    <dbReference type="NCBI Taxonomy" id="2822140"/>
    <lineage>
        <taxon>Bacteria</taxon>
        <taxon>Bacillati</taxon>
        <taxon>Bacillota</taxon>
        <taxon>Bacilli</taxon>
        <taxon>Bacillales</taxon>
        <taxon>Bacillaceae</taxon>
        <taxon>Halalkalibacter</taxon>
    </lineage>
</organism>
<evidence type="ECO:0000313" key="3">
    <source>
        <dbReference type="Proteomes" id="UP000678228"/>
    </source>
</evidence>
<evidence type="ECO:0000313" key="2">
    <source>
        <dbReference type="EMBL" id="MBP3953148.1"/>
    </source>
</evidence>
<keyword evidence="3" id="KW-1185">Reference proteome</keyword>
<gene>
    <name evidence="2" type="ORF">J7W16_18655</name>
</gene>